<dbReference type="AlphaFoldDB" id="A0A0C9Y1J4"/>
<reference evidence="2 3" key="1">
    <citation type="submission" date="2014-04" db="EMBL/GenBank/DDBJ databases">
        <authorList>
            <consortium name="DOE Joint Genome Institute"/>
            <person name="Kuo A."/>
            <person name="Kohler A."/>
            <person name="Nagy L.G."/>
            <person name="Floudas D."/>
            <person name="Copeland A."/>
            <person name="Barry K.W."/>
            <person name="Cichocki N."/>
            <person name="Veneault-Fourrey C."/>
            <person name="LaButti K."/>
            <person name="Lindquist E.A."/>
            <person name="Lipzen A."/>
            <person name="Lundell T."/>
            <person name="Morin E."/>
            <person name="Murat C."/>
            <person name="Sun H."/>
            <person name="Tunlid A."/>
            <person name="Henrissat B."/>
            <person name="Grigoriev I.V."/>
            <person name="Hibbett D.S."/>
            <person name="Martin F."/>
            <person name="Nordberg H.P."/>
            <person name="Cantor M.N."/>
            <person name="Hua S.X."/>
        </authorList>
    </citation>
    <scope>NUCLEOTIDE SEQUENCE [LARGE SCALE GENOMIC DNA]</scope>
    <source>
        <strain evidence="2 3">LaAM-08-1</strain>
    </source>
</reference>
<gene>
    <name evidence="2" type="ORF">K443DRAFT_659826</name>
</gene>
<feature type="non-terminal residue" evidence="2">
    <location>
        <position position="1"/>
    </location>
</feature>
<organism evidence="2 3">
    <name type="scientific">Laccaria amethystina LaAM-08-1</name>
    <dbReference type="NCBI Taxonomy" id="1095629"/>
    <lineage>
        <taxon>Eukaryota</taxon>
        <taxon>Fungi</taxon>
        <taxon>Dikarya</taxon>
        <taxon>Basidiomycota</taxon>
        <taxon>Agaricomycotina</taxon>
        <taxon>Agaricomycetes</taxon>
        <taxon>Agaricomycetidae</taxon>
        <taxon>Agaricales</taxon>
        <taxon>Agaricineae</taxon>
        <taxon>Hydnangiaceae</taxon>
        <taxon>Laccaria</taxon>
    </lineage>
</organism>
<dbReference type="InterPro" id="IPR036597">
    <property type="entry name" value="Fido-like_dom_sf"/>
</dbReference>
<dbReference type="PROSITE" id="PS51459">
    <property type="entry name" value="FIDO"/>
    <property type="match status" value="1"/>
</dbReference>
<dbReference type="EMBL" id="KN838599">
    <property type="protein sequence ID" value="KIK01933.1"/>
    <property type="molecule type" value="Genomic_DNA"/>
</dbReference>
<proteinExistence type="predicted"/>
<evidence type="ECO:0000313" key="3">
    <source>
        <dbReference type="Proteomes" id="UP000054477"/>
    </source>
</evidence>
<dbReference type="OrthoDB" id="3049701at2759"/>
<keyword evidence="3" id="KW-1185">Reference proteome</keyword>
<dbReference type="InterPro" id="IPR053737">
    <property type="entry name" value="Type_II_TA_Toxin"/>
</dbReference>
<reference evidence="3" key="2">
    <citation type="submission" date="2015-01" db="EMBL/GenBank/DDBJ databases">
        <title>Evolutionary Origins and Diversification of the Mycorrhizal Mutualists.</title>
        <authorList>
            <consortium name="DOE Joint Genome Institute"/>
            <consortium name="Mycorrhizal Genomics Consortium"/>
            <person name="Kohler A."/>
            <person name="Kuo A."/>
            <person name="Nagy L.G."/>
            <person name="Floudas D."/>
            <person name="Copeland A."/>
            <person name="Barry K.W."/>
            <person name="Cichocki N."/>
            <person name="Veneault-Fourrey C."/>
            <person name="LaButti K."/>
            <person name="Lindquist E.A."/>
            <person name="Lipzen A."/>
            <person name="Lundell T."/>
            <person name="Morin E."/>
            <person name="Murat C."/>
            <person name="Riley R."/>
            <person name="Ohm R."/>
            <person name="Sun H."/>
            <person name="Tunlid A."/>
            <person name="Henrissat B."/>
            <person name="Grigoriev I.V."/>
            <person name="Hibbett D.S."/>
            <person name="Martin F."/>
        </authorList>
    </citation>
    <scope>NUCLEOTIDE SEQUENCE [LARGE SCALE GENOMIC DNA]</scope>
    <source>
        <strain evidence="3">LaAM-08-1</strain>
    </source>
</reference>
<dbReference type="STRING" id="1095629.A0A0C9Y1J4"/>
<accession>A0A0C9Y1J4</accession>
<feature type="domain" description="Fido" evidence="1">
    <location>
        <begin position="1"/>
        <end position="132"/>
    </location>
</feature>
<name>A0A0C9Y1J4_9AGAR</name>
<evidence type="ECO:0000259" key="1">
    <source>
        <dbReference type="PROSITE" id="PS51459"/>
    </source>
</evidence>
<dbReference type="Proteomes" id="UP000054477">
    <property type="component" value="Unassembled WGS sequence"/>
</dbReference>
<evidence type="ECO:0000313" key="2">
    <source>
        <dbReference type="EMBL" id="KIK01933.1"/>
    </source>
</evidence>
<sequence>KNHYHPHVCSLCLPLPPLHYRTRQTDQCPHSPPRTNRPCQAQRARIRSLPPVGHYTCTCMNHIKAPLAATLSYGIIRDHPFMDGNKCTAFFLVNEYLHAMGIPGLANGCKMRLVTDIAQRHGHYRPLNYIKNHTEAHFSCRKEL</sequence>
<dbReference type="Pfam" id="PF02661">
    <property type="entry name" value="Fic"/>
    <property type="match status" value="1"/>
</dbReference>
<dbReference type="SUPFAM" id="SSF140931">
    <property type="entry name" value="Fic-like"/>
    <property type="match status" value="1"/>
</dbReference>
<protein>
    <recommendedName>
        <fullName evidence="1">Fido domain-containing protein</fullName>
    </recommendedName>
</protein>
<dbReference type="HOGENOM" id="CLU_150409_0_0_1"/>
<dbReference type="Gene3D" id="1.20.120.1870">
    <property type="entry name" value="Fic/DOC protein, Fido domain"/>
    <property type="match status" value="1"/>
</dbReference>
<dbReference type="InterPro" id="IPR003812">
    <property type="entry name" value="Fido"/>
</dbReference>